<reference evidence="1 2" key="1">
    <citation type="submission" date="2016-06" db="EMBL/GenBank/DDBJ databases">
        <authorList>
            <consortium name="Pathogen Informatics"/>
        </authorList>
    </citation>
    <scope>NUCLEOTIDE SEQUENCE [LARGE SCALE GENOMIC DNA]</scope>
    <source>
        <strain evidence="1">PocGH01</strain>
    </source>
</reference>
<gene>
    <name evidence="1" type="primary">PocGH01_00090500</name>
    <name evidence="1" type="ORF">POCGH01_00090500</name>
</gene>
<accession>A0A1D3KWL4</accession>
<dbReference type="OrthoDB" id="10437271at2759"/>
<evidence type="ECO:0000313" key="2">
    <source>
        <dbReference type="Proteomes" id="UP000242942"/>
    </source>
</evidence>
<keyword evidence="2" id="KW-1185">Reference proteome</keyword>
<dbReference type="EMBL" id="FLRI01000037">
    <property type="protein sequence ID" value="SCA48148.1"/>
    <property type="molecule type" value="Genomic_DNA"/>
</dbReference>
<evidence type="ECO:0000313" key="1">
    <source>
        <dbReference type="EMBL" id="SCA48148.1"/>
    </source>
</evidence>
<dbReference type="AlphaFoldDB" id="A0A1D3KWL4"/>
<dbReference type="Pfam" id="PF05795">
    <property type="entry name" value="Plasmodium_Vir"/>
    <property type="match status" value="2"/>
</dbReference>
<sequence length="336" mass="39066">MPGGQSQRGFTKYSIDLPTEKFYNDMKKEYSDLSKYNQSCETNIVHKNITDIENICKRILRYLDNNTVSSDNDSGYNVCLLLNYWIYDSLIDVLGSENTLENINSAFEVIQMMWKHPTHKLKIRNYYNKCEPNLFIFKRHDWIERRKLYEYYVDFKTIFDTANSFDTVCKEYYKKIQDNSSLYEYFEKQCQTKNDNCPDFYDKCRNYNPKLVLSDLRCHHLMEQEKAALLPLPAGSTINNPTGQELRSIAHASGTGLTLESSQIGRNIGHSVLGVAPVLLTATALYRYTPMGTWIRKLGGINTNNISDMDKFSSYTQESGDMFSEHSENYISYQPM</sequence>
<dbReference type="VEuPathDB" id="PlasmoDB:PocGH01_00090500"/>
<organism evidence="1 2">
    <name type="scientific">Plasmodium ovale</name>
    <name type="common">malaria parasite P. ovale</name>
    <dbReference type="NCBI Taxonomy" id="36330"/>
    <lineage>
        <taxon>Eukaryota</taxon>
        <taxon>Sar</taxon>
        <taxon>Alveolata</taxon>
        <taxon>Apicomplexa</taxon>
        <taxon>Aconoidasida</taxon>
        <taxon>Haemosporida</taxon>
        <taxon>Plasmodiidae</taxon>
        <taxon>Plasmodium</taxon>
        <taxon>Plasmodium (Plasmodium)</taxon>
    </lineage>
</organism>
<dbReference type="Proteomes" id="UP000242942">
    <property type="component" value="Unassembled WGS sequence"/>
</dbReference>
<dbReference type="VEuPathDB" id="PlasmoDB:POWCR01_000013900"/>
<protein>
    <submittedName>
        <fullName evidence="1">PIR protein</fullName>
    </submittedName>
</protein>
<proteinExistence type="predicted"/>
<name>A0A1D3KWL4_PLAOA</name>
<dbReference type="InterPro" id="IPR008780">
    <property type="entry name" value="Plasmodium_Vir"/>
</dbReference>